<name>A0ACC3DL61_9PEZI</name>
<comment type="caution">
    <text evidence="1">The sequence shown here is derived from an EMBL/GenBank/DDBJ whole genome shotgun (WGS) entry which is preliminary data.</text>
</comment>
<sequence length="470" mass="52223">MNFHTPIEPEQLRIPTHVRQYSHGSPEFAQQPFRHPNASGIDPGGSHGLIHASTSPHLIPYDHGLSPQHLPASFHNDPNRNSVPPSTPSHTASPRFANLSSPNQARQQLPSFIPNDRALPSRDVNDDTIDEAYAAFILYCNPYFPTSVDTAELRKVFRAPPKSDGKSFSTWTLFELIRRYDEKDIKTWTELALELGVEKPVIEKGQSAQKVQQYSVRLKRWMHAMHVDAFFEFLLGKSQTYYKQIPYPHDPFPEHGRDGVPVEEDLAIRALDPKFRPKRGRRKADDQDDDAERMGTPPPKQPRLDTPVSFVDPSGFHSAYASSAIPMSAPPDEDRWGPFSAISPHSGVLGKGLTPYSATTQHLRWRINNPNDTPSTPHPLSAMTPASGHPDSAFDEPQSAVTPSSAKPGRRRRHGPAVSSAWSSTSATANGKLRGRPPSNRSVRDGPFVTFPAKPQMMENNVNISHSPVI</sequence>
<dbReference type="Proteomes" id="UP001186974">
    <property type="component" value="Unassembled WGS sequence"/>
</dbReference>
<gene>
    <name evidence="1" type="ORF">LTS18_010558</name>
</gene>
<evidence type="ECO:0000313" key="2">
    <source>
        <dbReference type="Proteomes" id="UP001186974"/>
    </source>
</evidence>
<evidence type="ECO:0000313" key="1">
    <source>
        <dbReference type="EMBL" id="KAK3077332.1"/>
    </source>
</evidence>
<feature type="non-terminal residue" evidence="1">
    <location>
        <position position="470"/>
    </location>
</feature>
<keyword evidence="2" id="KW-1185">Reference proteome</keyword>
<protein>
    <submittedName>
        <fullName evidence="1">Uncharacterized protein</fullName>
    </submittedName>
</protein>
<accession>A0ACC3DL61</accession>
<reference evidence="1" key="1">
    <citation type="submission" date="2024-09" db="EMBL/GenBank/DDBJ databases">
        <title>Black Yeasts Isolated from many extreme environments.</title>
        <authorList>
            <person name="Coleine C."/>
            <person name="Stajich J.E."/>
            <person name="Selbmann L."/>
        </authorList>
    </citation>
    <scope>NUCLEOTIDE SEQUENCE</scope>
    <source>
        <strain evidence="1">CCFEE 5737</strain>
    </source>
</reference>
<proteinExistence type="predicted"/>
<dbReference type="EMBL" id="JAWDJW010002968">
    <property type="protein sequence ID" value="KAK3077332.1"/>
    <property type="molecule type" value="Genomic_DNA"/>
</dbReference>
<organism evidence="1 2">
    <name type="scientific">Coniosporium uncinatum</name>
    <dbReference type="NCBI Taxonomy" id="93489"/>
    <lineage>
        <taxon>Eukaryota</taxon>
        <taxon>Fungi</taxon>
        <taxon>Dikarya</taxon>
        <taxon>Ascomycota</taxon>
        <taxon>Pezizomycotina</taxon>
        <taxon>Dothideomycetes</taxon>
        <taxon>Dothideomycetes incertae sedis</taxon>
        <taxon>Coniosporium</taxon>
    </lineage>
</organism>